<dbReference type="PANTHER" id="PTHR33914:SF2">
    <property type="entry name" value="OS02G0582100 PROTEIN"/>
    <property type="match status" value="1"/>
</dbReference>
<gene>
    <name evidence="2" type="ORF">KC19_4G173500</name>
</gene>
<feature type="compositionally biased region" description="Polar residues" evidence="1">
    <location>
        <begin position="210"/>
        <end position="220"/>
    </location>
</feature>
<feature type="compositionally biased region" description="Basic and acidic residues" evidence="1">
    <location>
        <begin position="64"/>
        <end position="76"/>
    </location>
</feature>
<feature type="compositionally biased region" description="Basic and acidic residues" evidence="1">
    <location>
        <begin position="267"/>
        <end position="278"/>
    </location>
</feature>
<keyword evidence="3" id="KW-1185">Reference proteome</keyword>
<feature type="region of interest" description="Disordered" evidence="1">
    <location>
        <begin position="476"/>
        <end position="501"/>
    </location>
</feature>
<dbReference type="AlphaFoldDB" id="A0A8T0IC74"/>
<protein>
    <submittedName>
        <fullName evidence="2">Uncharacterized protein</fullName>
    </submittedName>
</protein>
<evidence type="ECO:0000313" key="3">
    <source>
        <dbReference type="Proteomes" id="UP000822688"/>
    </source>
</evidence>
<comment type="caution">
    <text evidence="2">The sequence shown here is derived from an EMBL/GenBank/DDBJ whole genome shotgun (WGS) entry which is preliminary data.</text>
</comment>
<evidence type="ECO:0000313" key="2">
    <source>
        <dbReference type="EMBL" id="KAG0580441.1"/>
    </source>
</evidence>
<dbReference type="PANTHER" id="PTHR33914">
    <property type="entry name" value="18S PRE-RIBOSOMAL ASSEMBLY PROTEIN GAR2-LIKE PROTEIN"/>
    <property type="match status" value="1"/>
</dbReference>
<dbReference type="Proteomes" id="UP000822688">
    <property type="component" value="Chromosome 4"/>
</dbReference>
<evidence type="ECO:0000256" key="1">
    <source>
        <dbReference type="SAM" id="MobiDB-lite"/>
    </source>
</evidence>
<feature type="compositionally biased region" description="Basic and acidic residues" evidence="1">
    <location>
        <begin position="133"/>
        <end position="153"/>
    </location>
</feature>
<feature type="region of interest" description="Disordered" evidence="1">
    <location>
        <begin position="1"/>
        <end position="447"/>
    </location>
</feature>
<reference evidence="2" key="1">
    <citation type="submission" date="2020-06" db="EMBL/GenBank/DDBJ databases">
        <title>WGS assembly of Ceratodon purpureus strain R40.</title>
        <authorList>
            <person name="Carey S.B."/>
            <person name="Jenkins J."/>
            <person name="Shu S."/>
            <person name="Lovell J.T."/>
            <person name="Sreedasyam A."/>
            <person name="Maumus F."/>
            <person name="Tiley G.P."/>
            <person name="Fernandez-Pozo N."/>
            <person name="Barry K."/>
            <person name="Chen C."/>
            <person name="Wang M."/>
            <person name="Lipzen A."/>
            <person name="Daum C."/>
            <person name="Saski C.A."/>
            <person name="Payton A.C."/>
            <person name="Mcbreen J.C."/>
            <person name="Conrad R.E."/>
            <person name="Kollar L.M."/>
            <person name="Olsson S."/>
            <person name="Huttunen S."/>
            <person name="Landis J.B."/>
            <person name="Wickett N.J."/>
            <person name="Johnson M.G."/>
            <person name="Rensing S.A."/>
            <person name="Grimwood J."/>
            <person name="Schmutz J."/>
            <person name="Mcdaniel S.F."/>
        </authorList>
    </citation>
    <scope>NUCLEOTIDE SEQUENCE</scope>
    <source>
        <strain evidence="2">R40</strain>
    </source>
</reference>
<sequence length="592" mass="63124">MGTFVAEAGTDVSVGGEKAKNGENNYSMEIKAGAESELGSKSPPMQAQLDGKSPNELTSLRGGEAQKVDENQDPLKDWGYTPGEPDYVHKCNGNPDSQIYENGDGDLPSFSIKRLRRLPLRVTSDQQPSTLASRDEPTGIAGDRNRPDDERGETLVADGNVVDGSLGDRSEAESGSAPLVQADEKVEQRQTLPGSSAVDAAHSSDDSVGLHQQEQGFSDLSRSKDDVVVPLDGPPNVLEEGTDPIVSPGVRNGEIGSREPELVNGKHAIEEAEFRNPGRGESGIADISPGPDLSFGRTVDDLPSETEKQTGSVSGHEISEENKDSVAAPEHALSSSNTLVGESENTSSQSHESHIPSPNPEVEHTTLEHTTQEHSALEHSSAIGLEADNQHRENASPGISDSPSLSAGLGSVSDKENIKVEPSALVAEDSKRDTLTEENGKAPEDIDLVVSTSPAEPAELPSPGIVHILPPVMGSRFESAGETTDEETDSPRSSEGFAYPDSDAMTLPYSGQIMYPARFSSAQTSNGPSLLQYSGSMSLRSDSSTTSNRSFAFPILAPPEWNSSPVRMAKAHPRRKNRFDGCCFFRLSRNKY</sequence>
<accession>A0A8T0IC74</accession>
<organism evidence="2 3">
    <name type="scientific">Ceratodon purpureus</name>
    <name type="common">Fire moss</name>
    <name type="synonym">Dicranum purpureum</name>
    <dbReference type="NCBI Taxonomy" id="3225"/>
    <lineage>
        <taxon>Eukaryota</taxon>
        <taxon>Viridiplantae</taxon>
        <taxon>Streptophyta</taxon>
        <taxon>Embryophyta</taxon>
        <taxon>Bryophyta</taxon>
        <taxon>Bryophytina</taxon>
        <taxon>Bryopsida</taxon>
        <taxon>Dicranidae</taxon>
        <taxon>Pseudoditrichales</taxon>
        <taxon>Ditrichaceae</taxon>
        <taxon>Ceratodon</taxon>
    </lineage>
</organism>
<feature type="compositionally biased region" description="Polar residues" evidence="1">
    <location>
        <begin position="123"/>
        <end position="132"/>
    </location>
</feature>
<dbReference type="InterPro" id="IPR040378">
    <property type="entry name" value="BASL"/>
</dbReference>
<feature type="compositionally biased region" description="Polar residues" evidence="1">
    <location>
        <begin position="333"/>
        <end position="350"/>
    </location>
</feature>
<feature type="compositionally biased region" description="Basic and acidic residues" evidence="1">
    <location>
        <begin position="428"/>
        <end position="444"/>
    </location>
</feature>
<dbReference type="EMBL" id="CM026424">
    <property type="protein sequence ID" value="KAG0580441.1"/>
    <property type="molecule type" value="Genomic_DNA"/>
</dbReference>
<proteinExistence type="predicted"/>
<dbReference type="GO" id="GO:0009786">
    <property type="term" value="P:regulation of asymmetric cell division"/>
    <property type="evidence" value="ECO:0007669"/>
    <property type="project" value="InterPro"/>
</dbReference>
<name>A0A8T0IC74_CERPU</name>
<feature type="compositionally biased region" description="Basic and acidic residues" evidence="1">
    <location>
        <begin position="361"/>
        <end position="377"/>
    </location>
</feature>